<dbReference type="PRINTS" id="PR00421">
    <property type="entry name" value="THIOREDOXIN"/>
</dbReference>
<name>A0AAD7Z971_DIPPU</name>
<dbReference type="GO" id="GO:0006914">
    <property type="term" value="P:autophagy"/>
    <property type="evidence" value="ECO:0007669"/>
    <property type="project" value="UniProtKB-KW"/>
</dbReference>
<evidence type="ECO:0000256" key="6">
    <source>
        <dbReference type="ARBA" id="ARBA00035043"/>
    </source>
</evidence>
<feature type="domain" description="J" evidence="8">
    <location>
        <begin position="19"/>
        <end position="84"/>
    </location>
</feature>
<feature type="domain" description="Thioredoxin" evidence="9">
    <location>
        <begin position="660"/>
        <end position="783"/>
    </location>
</feature>
<comment type="function">
    <text evidence="5">Plays an important role in regulating the size of autophagosomes during the formation process.</text>
</comment>
<evidence type="ECO:0000313" key="11">
    <source>
        <dbReference type="Proteomes" id="UP001233999"/>
    </source>
</evidence>
<dbReference type="InterPro" id="IPR036869">
    <property type="entry name" value="J_dom_sf"/>
</dbReference>
<dbReference type="FunFam" id="1.10.287.110:FF:000029">
    <property type="entry name" value="DnaJ homolog subfamily C member 10"/>
    <property type="match status" value="1"/>
</dbReference>
<keyword evidence="7" id="KW-0732">Signal</keyword>
<dbReference type="GO" id="GO:0015035">
    <property type="term" value="F:protein-disulfide reductase activity"/>
    <property type="evidence" value="ECO:0007669"/>
    <property type="project" value="TreeGrafter"/>
</dbReference>
<feature type="domain" description="Thioredoxin" evidence="9">
    <location>
        <begin position="429"/>
        <end position="543"/>
    </location>
</feature>
<keyword evidence="4" id="KW-0072">Autophagy</keyword>
<dbReference type="PRINTS" id="PR00625">
    <property type="entry name" value="JDOMAIN"/>
</dbReference>
<dbReference type="Gene3D" id="3.40.30.10">
    <property type="entry name" value="Glutaredoxin"/>
    <property type="match status" value="6"/>
</dbReference>
<reference evidence="10" key="1">
    <citation type="journal article" date="2023" name="IScience">
        <title>Live-bearing cockroach genome reveals convergent evolutionary mechanisms linked to viviparity in insects and beyond.</title>
        <authorList>
            <person name="Fouks B."/>
            <person name="Harrison M.C."/>
            <person name="Mikhailova A.A."/>
            <person name="Marchal E."/>
            <person name="English S."/>
            <person name="Carruthers M."/>
            <person name="Jennings E.C."/>
            <person name="Chiamaka E.L."/>
            <person name="Frigard R.A."/>
            <person name="Pippel M."/>
            <person name="Attardo G.M."/>
            <person name="Benoit J.B."/>
            <person name="Bornberg-Bauer E."/>
            <person name="Tobe S.S."/>
        </authorList>
    </citation>
    <scope>NUCLEOTIDE SEQUENCE</scope>
    <source>
        <strain evidence="10">Stay&amp;Tobe</strain>
    </source>
</reference>
<dbReference type="CDD" id="cd06257">
    <property type="entry name" value="DnaJ"/>
    <property type="match status" value="1"/>
</dbReference>
<comment type="caution">
    <text evidence="10">The sequence shown here is derived from an EMBL/GenBank/DDBJ whole genome shotgun (WGS) entry which is preliminary data.</text>
</comment>
<dbReference type="GO" id="GO:0005788">
    <property type="term" value="C:endoplasmic reticulum lumen"/>
    <property type="evidence" value="ECO:0007669"/>
    <property type="project" value="TreeGrafter"/>
</dbReference>
<dbReference type="SMART" id="SM00271">
    <property type="entry name" value="DnaJ"/>
    <property type="match status" value="1"/>
</dbReference>
<feature type="non-terminal residue" evidence="10">
    <location>
        <position position="786"/>
    </location>
</feature>
<dbReference type="SUPFAM" id="SSF52833">
    <property type="entry name" value="Thioredoxin-like"/>
    <property type="match status" value="6"/>
</dbReference>
<dbReference type="SUPFAM" id="SSF46565">
    <property type="entry name" value="Chaperone J-domain"/>
    <property type="match status" value="1"/>
</dbReference>
<evidence type="ECO:0000313" key="10">
    <source>
        <dbReference type="EMBL" id="KAJ9576067.1"/>
    </source>
</evidence>
<evidence type="ECO:0000256" key="1">
    <source>
        <dbReference type="ARBA" id="ARBA00004163"/>
    </source>
</evidence>
<dbReference type="GO" id="GO:0051787">
    <property type="term" value="F:misfolded protein binding"/>
    <property type="evidence" value="ECO:0007669"/>
    <property type="project" value="TreeGrafter"/>
</dbReference>
<dbReference type="PROSITE" id="PS50076">
    <property type="entry name" value="DNAJ_2"/>
    <property type="match status" value="1"/>
</dbReference>
<dbReference type="GO" id="GO:0005789">
    <property type="term" value="C:endoplasmic reticulum membrane"/>
    <property type="evidence" value="ECO:0007669"/>
    <property type="project" value="UniProtKB-SubCell"/>
</dbReference>
<dbReference type="EMBL" id="JASPKZ010009809">
    <property type="protein sequence ID" value="KAJ9576067.1"/>
    <property type="molecule type" value="Genomic_DNA"/>
</dbReference>
<evidence type="ECO:0000256" key="7">
    <source>
        <dbReference type="SAM" id="SignalP"/>
    </source>
</evidence>
<dbReference type="PANTHER" id="PTHR44340:SF1">
    <property type="entry name" value="DNAJ HOMOLOG SUBFAMILY C MEMBER 10"/>
    <property type="match status" value="1"/>
</dbReference>
<protein>
    <recommendedName>
        <fullName evidence="2">DnaJ homolog subfamily C member 10</fullName>
    </recommendedName>
    <alternativeName>
        <fullName evidence="3">DnaJ homolog subfamily C member 16</fullName>
    </alternativeName>
    <alternativeName>
        <fullName evidence="6">Endoplasmic reticulum DNA J domain-containing protein 8</fullName>
    </alternativeName>
</protein>
<evidence type="ECO:0000259" key="9">
    <source>
        <dbReference type="PROSITE" id="PS51352"/>
    </source>
</evidence>
<proteinExistence type="predicted"/>
<dbReference type="Proteomes" id="UP001233999">
    <property type="component" value="Unassembled WGS sequence"/>
</dbReference>
<dbReference type="GO" id="GO:0036498">
    <property type="term" value="P:IRE1-mediated unfolded protein response"/>
    <property type="evidence" value="ECO:0007669"/>
    <property type="project" value="TreeGrafter"/>
</dbReference>
<evidence type="ECO:0000256" key="2">
    <source>
        <dbReference type="ARBA" id="ARBA00020920"/>
    </source>
</evidence>
<dbReference type="Pfam" id="PF00085">
    <property type="entry name" value="Thioredoxin"/>
    <property type="match status" value="4"/>
</dbReference>
<dbReference type="InterPro" id="IPR052460">
    <property type="entry name" value="ER_disulfide_reductase"/>
</dbReference>
<feature type="signal peptide" evidence="7">
    <location>
        <begin position="1"/>
        <end position="17"/>
    </location>
</feature>
<evidence type="ECO:0000259" key="8">
    <source>
        <dbReference type="PROSITE" id="PS50076"/>
    </source>
</evidence>
<accession>A0AAD7Z971</accession>
<dbReference type="PROSITE" id="PS00636">
    <property type="entry name" value="DNAJ_1"/>
    <property type="match status" value="1"/>
</dbReference>
<dbReference type="InterPro" id="IPR013766">
    <property type="entry name" value="Thioredoxin_domain"/>
</dbReference>
<gene>
    <name evidence="10" type="ORF">L9F63_007032</name>
</gene>
<dbReference type="PROSITE" id="PS51352">
    <property type="entry name" value="THIOREDOXIN_2"/>
    <property type="match status" value="4"/>
</dbReference>
<sequence length="786" mass="90372">MTLQIIIVILCFTFTIGEDYYELLGIPKSANNREIRKAFKKLAVTLHPDKNQADPDAHATFIRLTKAYEVLKDAESRKKYDLYGEEGVKSTSHQSYHSWSYYHDNFGIYDDDPEIVTLNKADFDQSVLNSQSIWFINFYSPMCSHCHELAPSWRRLARELEGVVRIGAVNCEEDWILCRQEGIRSYPSLLIYPDKEKFNGDRTEEDMKRFLLSRLRVSVVKINTDIWENSHGTSSWLLAVCYKEDSGCLDTDTQLKLAAMLEGLVMVGYVNCDSDEELCKRFGITKSDVIYWEYIEDHPIGITNRILGTDAKEISKEVLSLIQEPSKLDDEIDEIGFEDMRNELKMGSLYPWIIYFYIGDITGDMELELKKLPALLPNMRLGKLHCGRWSSLCQDLHIARYPLFAVFKPGGGHEFHHGRETAHDVANFARDSSAAPNIRVLSPPEFPDICMRREKNRPWLVDFYAPWCPPCLRLLPELRKASRHFDSTINFGTIDCTIHAALCRQHNIRSYPTTIFYNNTEKQQFLGEHTATSLVDFLQEFLHPTVVKLSKKSFYSSIGTKPANELWMIDFFAPWCGPCQQLAPDWRKLAKMVSSLSNIHIGSVDCEAEDALCAEQGVRSYPTIRLYPFGGQGLSTIAIYSGYQRDVHSLREWLFSFIPSPVEELTPDNFVNKVLDTEEPWLVDYYAPWCGHCVVFAPEFHFIAQKLEGRVHTGKVNCDAFRHLCQQAGVSGYPTVMLYHGICSCKKKNQLSPRLHHCQPLVLELVSLLSFDKMRRQLTLEQRIYV</sequence>
<evidence type="ECO:0000256" key="4">
    <source>
        <dbReference type="ARBA" id="ARBA00023006"/>
    </source>
</evidence>
<organism evidence="10 11">
    <name type="scientific">Diploptera punctata</name>
    <name type="common">Pacific beetle cockroach</name>
    <dbReference type="NCBI Taxonomy" id="6984"/>
    <lineage>
        <taxon>Eukaryota</taxon>
        <taxon>Metazoa</taxon>
        <taxon>Ecdysozoa</taxon>
        <taxon>Arthropoda</taxon>
        <taxon>Hexapoda</taxon>
        <taxon>Insecta</taxon>
        <taxon>Pterygota</taxon>
        <taxon>Neoptera</taxon>
        <taxon>Polyneoptera</taxon>
        <taxon>Dictyoptera</taxon>
        <taxon>Blattodea</taxon>
        <taxon>Blaberoidea</taxon>
        <taxon>Blaberidae</taxon>
        <taxon>Diplopterinae</taxon>
        <taxon>Diploptera</taxon>
    </lineage>
</organism>
<dbReference type="GO" id="GO:0016671">
    <property type="term" value="F:oxidoreductase activity, acting on a sulfur group of donors, disulfide as acceptor"/>
    <property type="evidence" value="ECO:0007669"/>
    <property type="project" value="TreeGrafter"/>
</dbReference>
<dbReference type="AlphaFoldDB" id="A0AAD7Z971"/>
<feature type="domain" description="Thioredoxin" evidence="9">
    <location>
        <begin position="97"/>
        <end position="216"/>
    </location>
</feature>
<feature type="chain" id="PRO_5041940858" description="DnaJ homolog subfamily C member 10" evidence="7">
    <location>
        <begin position="18"/>
        <end position="786"/>
    </location>
</feature>
<dbReference type="InterPro" id="IPR018253">
    <property type="entry name" value="DnaJ_domain_CS"/>
</dbReference>
<dbReference type="Gene3D" id="1.10.287.110">
    <property type="entry name" value="DnaJ domain"/>
    <property type="match status" value="1"/>
</dbReference>
<dbReference type="PANTHER" id="PTHR44340">
    <property type="entry name" value="DNAJ HOMOLOG SUBFAMILY C MEMBER 10"/>
    <property type="match status" value="1"/>
</dbReference>
<evidence type="ECO:0000256" key="5">
    <source>
        <dbReference type="ARBA" id="ARBA00035002"/>
    </source>
</evidence>
<comment type="subcellular location">
    <subcellularLocation>
        <location evidence="1">Endoplasmic reticulum membrane</location>
        <topology evidence="1">Single-pass type IV membrane protein</topology>
    </subcellularLocation>
</comment>
<dbReference type="InterPro" id="IPR017937">
    <property type="entry name" value="Thioredoxin_CS"/>
</dbReference>
<dbReference type="InterPro" id="IPR036249">
    <property type="entry name" value="Thioredoxin-like_sf"/>
</dbReference>
<feature type="domain" description="Thioredoxin" evidence="9">
    <location>
        <begin position="547"/>
        <end position="659"/>
    </location>
</feature>
<evidence type="ECO:0000256" key="3">
    <source>
        <dbReference type="ARBA" id="ARBA00020921"/>
    </source>
</evidence>
<dbReference type="InterPro" id="IPR001623">
    <property type="entry name" value="DnaJ_domain"/>
</dbReference>
<keyword evidence="11" id="KW-1185">Reference proteome</keyword>
<dbReference type="PROSITE" id="PS00194">
    <property type="entry name" value="THIOREDOXIN_1"/>
    <property type="match status" value="2"/>
</dbReference>
<reference evidence="10" key="2">
    <citation type="submission" date="2023-05" db="EMBL/GenBank/DDBJ databases">
        <authorList>
            <person name="Fouks B."/>
        </authorList>
    </citation>
    <scope>NUCLEOTIDE SEQUENCE</scope>
    <source>
        <strain evidence="10">Stay&amp;Tobe</strain>
        <tissue evidence="10">Testes</tissue>
    </source>
</reference>
<dbReference type="Pfam" id="PF00226">
    <property type="entry name" value="DnaJ"/>
    <property type="match status" value="1"/>
</dbReference>